<comment type="caution">
    <text evidence="2">The sequence shown here is derived from an EMBL/GenBank/DDBJ whole genome shotgun (WGS) entry which is preliminary data.</text>
</comment>
<dbReference type="EMBL" id="JXTC01000173">
    <property type="protein sequence ID" value="PON83787.1"/>
    <property type="molecule type" value="Genomic_DNA"/>
</dbReference>
<accession>A0A2P5EE29</accession>
<name>A0A2P5EE29_TREOI</name>
<keyword evidence="3" id="KW-1185">Reference proteome</keyword>
<feature type="region of interest" description="Disordered" evidence="1">
    <location>
        <begin position="12"/>
        <end position="42"/>
    </location>
</feature>
<dbReference type="AlphaFoldDB" id="A0A2P5EE29"/>
<proteinExistence type="predicted"/>
<protein>
    <submittedName>
        <fullName evidence="2">Uncharacterized protein</fullName>
    </submittedName>
</protein>
<evidence type="ECO:0000313" key="3">
    <source>
        <dbReference type="Proteomes" id="UP000237000"/>
    </source>
</evidence>
<feature type="compositionally biased region" description="Low complexity" evidence="1">
    <location>
        <begin position="20"/>
        <end position="40"/>
    </location>
</feature>
<dbReference type="Proteomes" id="UP000237000">
    <property type="component" value="Unassembled WGS sequence"/>
</dbReference>
<feature type="non-terminal residue" evidence="2">
    <location>
        <position position="1"/>
    </location>
</feature>
<organism evidence="2 3">
    <name type="scientific">Trema orientale</name>
    <name type="common">Charcoal tree</name>
    <name type="synonym">Celtis orientalis</name>
    <dbReference type="NCBI Taxonomy" id="63057"/>
    <lineage>
        <taxon>Eukaryota</taxon>
        <taxon>Viridiplantae</taxon>
        <taxon>Streptophyta</taxon>
        <taxon>Embryophyta</taxon>
        <taxon>Tracheophyta</taxon>
        <taxon>Spermatophyta</taxon>
        <taxon>Magnoliopsida</taxon>
        <taxon>eudicotyledons</taxon>
        <taxon>Gunneridae</taxon>
        <taxon>Pentapetalae</taxon>
        <taxon>rosids</taxon>
        <taxon>fabids</taxon>
        <taxon>Rosales</taxon>
        <taxon>Cannabaceae</taxon>
        <taxon>Trema</taxon>
    </lineage>
</organism>
<gene>
    <name evidence="2" type="ORF">TorRG33x02_204540</name>
</gene>
<reference evidence="3" key="1">
    <citation type="submission" date="2016-06" db="EMBL/GenBank/DDBJ databases">
        <title>Parallel loss of symbiosis genes in relatives of nitrogen-fixing non-legume Parasponia.</title>
        <authorList>
            <person name="Van Velzen R."/>
            <person name="Holmer R."/>
            <person name="Bu F."/>
            <person name="Rutten L."/>
            <person name="Van Zeijl A."/>
            <person name="Liu W."/>
            <person name="Santuari L."/>
            <person name="Cao Q."/>
            <person name="Sharma T."/>
            <person name="Shen D."/>
            <person name="Roswanjaya Y."/>
            <person name="Wardhani T."/>
            <person name="Kalhor M.S."/>
            <person name="Jansen J."/>
            <person name="Van den Hoogen J."/>
            <person name="Gungor B."/>
            <person name="Hartog M."/>
            <person name="Hontelez J."/>
            <person name="Verver J."/>
            <person name="Yang W.-C."/>
            <person name="Schijlen E."/>
            <person name="Repin R."/>
            <person name="Schilthuizen M."/>
            <person name="Schranz E."/>
            <person name="Heidstra R."/>
            <person name="Miyata K."/>
            <person name="Fedorova E."/>
            <person name="Kohlen W."/>
            <person name="Bisseling T."/>
            <person name="Smit S."/>
            <person name="Geurts R."/>
        </authorList>
    </citation>
    <scope>NUCLEOTIDE SEQUENCE [LARGE SCALE GENOMIC DNA]</scope>
    <source>
        <strain evidence="3">cv. RG33-2</strain>
    </source>
</reference>
<dbReference type="InParanoid" id="A0A2P5EE29"/>
<evidence type="ECO:0000256" key="1">
    <source>
        <dbReference type="SAM" id="MobiDB-lite"/>
    </source>
</evidence>
<sequence>TLPLFYHPHELDESTRFQRPPTKSTSAAPKASTSATSSSSHAYISGSKYKISVDTSISSHAHLRRVRLGFSSRSHQELPHKFRRKNVWLLFFC</sequence>
<evidence type="ECO:0000313" key="2">
    <source>
        <dbReference type="EMBL" id="PON83787.1"/>
    </source>
</evidence>